<dbReference type="AlphaFoldDB" id="A0A8J4LZZ7"/>
<keyword evidence="3" id="KW-1185">Reference proteome</keyword>
<dbReference type="EMBL" id="BOVK01000003">
    <property type="protein sequence ID" value="GIQ67335.1"/>
    <property type="molecule type" value="Genomic_DNA"/>
</dbReference>
<dbReference type="NCBIfam" id="NF005300">
    <property type="entry name" value="PRK06828.1"/>
    <property type="match status" value="1"/>
</dbReference>
<dbReference type="PANTHER" id="PTHR42678:SF34">
    <property type="entry name" value="OS04G0183300 PROTEIN"/>
    <property type="match status" value="1"/>
</dbReference>
<dbReference type="SUPFAM" id="SSF75304">
    <property type="entry name" value="Amidase signature (AS) enzymes"/>
    <property type="match status" value="1"/>
</dbReference>
<evidence type="ECO:0000313" key="2">
    <source>
        <dbReference type="EMBL" id="GIQ67335.1"/>
    </source>
</evidence>
<name>A0A8J4LZZ7_9BACL</name>
<evidence type="ECO:0000259" key="1">
    <source>
        <dbReference type="Pfam" id="PF01425"/>
    </source>
</evidence>
<protein>
    <submittedName>
        <fullName evidence="2">Amidase</fullName>
    </submittedName>
</protein>
<proteinExistence type="predicted"/>
<dbReference type="PANTHER" id="PTHR42678">
    <property type="entry name" value="AMIDASE"/>
    <property type="match status" value="1"/>
</dbReference>
<dbReference type="Gene3D" id="3.90.1300.10">
    <property type="entry name" value="Amidase signature (AS) domain"/>
    <property type="match status" value="1"/>
</dbReference>
<sequence>MSIPFQSLFKEELTIQEIQAAMDAGDMTAKQLTMYYLSRIAAYDQAGPCLKSMLEVNPDAIFIAEGLDHERAKRGARGPLHGVPVVLKDNIETRDHMHTSAGTLALAQHLADQDAFLVSKLREAGAVILGKTNMTELANGMSSSMWAGYSARGGQTDHPYGPGRDWFVGGSSSGSAVAVAANLTMVAVGTETIGSILSPAVNNAVVGIKPTTGLISRNGIIPLTYTQDTAGPLARTVKDAAILLGAMTGIDPQDAATYKSEGMAKQDYTKGLDPDGLKGARIGVWRIEDEEQSVEYDAALYDQAIHTMRGAGAEIVDNIEIPACERDWNWAVMPHEIKHSLDNYLARLPAHYPVHSIADLIAYNQQHAETALKYGQDQLEEKQRYANTLTDPTYLRARMEDLYYAQDEGVDYALKTYRLDAILFPAYKGCTISAKAGYPTIALPAGFRAGGRPFGITLTAGAFSEAKLIQLGYAYEQASRLRRPPKL</sequence>
<organism evidence="2 3">
    <name type="scientific">Xylanibacillus composti</name>
    <dbReference type="NCBI Taxonomy" id="1572762"/>
    <lineage>
        <taxon>Bacteria</taxon>
        <taxon>Bacillati</taxon>
        <taxon>Bacillota</taxon>
        <taxon>Bacilli</taxon>
        <taxon>Bacillales</taxon>
        <taxon>Paenibacillaceae</taxon>
        <taxon>Xylanibacillus</taxon>
    </lineage>
</organism>
<reference evidence="2" key="1">
    <citation type="submission" date="2021-04" db="EMBL/GenBank/DDBJ databases">
        <title>Draft genome sequence of Xylanibacillus composti strain K13.</title>
        <authorList>
            <person name="Uke A."/>
            <person name="Chhe C."/>
            <person name="Baramee S."/>
            <person name="Kosugi A."/>
        </authorList>
    </citation>
    <scope>NUCLEOTIDE SEQUENCE</scope>
    <source>
        <strain evidence="2">K13</strain>
    </source>
</reference>
<accession>A0A8J4LZZ7</accession>
<dbReference type="Proteomes" id="UP000677918">
    <property type="component" value="Unassembled WGS sequence"/>
</dbReference>
<evidence type="ECO:0000313" key="3">
    <source>
        <dbReference type="Proteomes" id="UP000677918"/>
    </source>
</evidence>
<dbReference type="InterPro" id="IPR023631">
    <property type="entry name" value="Amidase_dom"/>
</dbReference>
<dbReference type="Pfam" id="PF01425">
    <property type="entry name" value="Amidase"/>
    <property type="match status" value="1"/>
</dbReference>
<feature type="domain" description="Amidase" evidence="1">
    <location>
        <begin position="32"/>
        <end position="468"/>
    </location>
</feature>
<gene>
    <name evidence="2" type="primary">gatA_1</name>
    <name evidence="2" type="ORF">XYCOK13_01590</name>
</gene>
<comment type="caution">
    <text evidence="2">The sequence shown here is derived from an EMBL/GenBank/DDBJ whole genome shotgun (WGS) entry which is preliminary data.</text>
</comment>
<dbReference type="RefSeq" id="WP_213410038.1">
    <property type="nucleotide sequence ID" value="NZ_BOVK01000003.1"/>
</dbReference>
<dbReference type="InterPro" id="IPR036928">
    <property type="entry name" value="AS_sf"/>
</dbReference>